<proteinExistence type="predicted"/>
<dbReference type="Gene3D" id="2.130.10.10">
    <property type="entry name" value="YVTN repeat-like/Quinoprotein amine dehydrogenase"/>
    <property type="match status" value="1"/>
</dbReference>
<keyword evidence="2" id="KW-1185">Reference proteome</keyword>
<name>A0A518BJ93_9BACT</name>
<reference evidence="1 2" key="1">
    <citation type="submission" date="2019-02" db="EMBL/GenBank/DDBJ databases">
        <title>Deep-cultivation of Planctomycetes and their phenomic and genomic characterization uncovers novel biology.</title>
        <authorList>
            <person name="Wiegand S."/>
            <person name="Jogler M."/>
            <person name="Boedeker C."/>
            <person name="Pinto D."/>
            <person name="Vollmers J."/>
            <person name="Rivas-Marin E."/>
            <person name="Kohn T."/>
            <person name="Peeters S.H."/>
            <person name="Heuer A."/>
            <person name="Rast P."/>
            <person name="Oberbeckmann S."/>
            <person name="Bunk B."/>
            <person name="Jeske O."/>
            <person name="Meyerdierks A."/>
            <person name="Storesund J.E."/>
            <person name="Kallscheuer N."/>
            <person name="Luecker S."/>
            <person name="Lage O.M."/>
            <person name="Pohl T."/>
            <person name="Merkel B.J."/>
            <person name="Hornburger P."/>
            <person name="Mueller R.-W."/>
            <person name="Bruemmer F."/>
            <person name="Labrenz M."/>
            <person name="Spormann A.M."/>
            <person name="Op den Camp H."/>
            <person name="Overmann J."/>
            <person name="Amann R."/>
            <person name="Jetten M.S.M."/>
            <person name="Mascher T."/>
            <person name="Medema M.H."/>
            <person name="Devos D.P."/>
            <person name="Kaster A.-K."/>
            <person name="Ovreas L."/>
            <person name="Rohde M."/>
            <person name="Galperin M.Y."/>
            <person name="Jogler C."/>
        </authorList>
    </citation>
    <scope>NUCLEOTIDE SEQUENCE [LARGE SCALE GENOMIC DNA]</scope>
    <source>
        <strain evidence="1 2">Pla133</strain>
    </source>
</reference>
<dbReference type="KEGG" id="pbap:Pla133_21250"/>
<accession>A0A518BJ93</accession>
<dbReference type="AlphaFoldDB" id="A0A518BJ93"/>
<dbReference type="InterPro" id="IPR011048">
    <property type="entry name" value="Haem_d1_sf"/>
</dbReference>
<dbReference type="InterPro" id="IPR015943">
    <property type="entry name" value="WD40/YVTN_repeat-like_dom_sf"/>
</dbReference>
<protein>
    <recommendedName>
        <fullName evidence="3">Lactonase, 7-bladed beta-propeller</fullName>
    </recommendedName>
</protein>
<dbReference type="PANTHER" id="PTHR47197">
    <property type="entry name" value="PROTEIN NIRF"/>
    <property type="match status" value="1"/>
</dbReference>
<evidence type="ECO:0000313" key="1">
    <source>
        <dbReference type="EMBL" id="QDU67047.1"/>
    </source>
</evidence>
<sequence>MRLDLYRAPVMNDPHVELFGAPARSISLAVLAGSAALFLGACGGGSSSGSSATKDMQILEVSNGFGLMLPHRVLKLENGVPSQQVLAIRSIGDLMANVTPTNPVMPVTAWDENPVLPTGAPGNHFIYARFTQPIDLNSVFAPGSAITSDLSGSVSIVATDPATATSQSISVRAFVGGITADTGAGDGSLSFVKWVGKDAGKPVALDVEGEQPGFGFPGTDGSFPGDVDLVRADTLVIVADSDDDLSTYETFPAGLQIALTLGVGVRSTTGNALQATGVGVASGTVGIDQIRPEVGIDLSGAGSFPQITPGGGAIEVDPQTSIKIKLTEAIQPTTLGPLDNGQPAGVGSAVLVTFGPDASKTTVPFTVRPFSPFDLTTFELIPGFSFPGTGPTIASCGTFSRVDISITTQQIGDLTANVNAQAANTFFETGQGPGLINAPVAPDVVYIGRTGSVPGISVIDLNGFGGGTGNPTYDEFNPIVLGNSNFPNNPNVKTQGNLLLPPLQPGTCTFNGGSQGVFTLALDSSLNDKLIRPPLIDSVGDMAIGQPLDVNFNNGPPPFGCQAGFPNVCASSGLKQPTPVVGNFGLSPSQPGQFSSVPPGAGNLIAWAPHPNPPPLIFPPPCISPFIGGQEPTSVEVTGSGALGLTLSNLLPPLGDPFGNPANGIPPSGLLGTEQNAFFVGPSLPAASVSSCSAYQIRQQVGHFLYMIDRVSSEVVVINSNRFTVIDRISLPDPTSMAMSPNADLLAVTNRTANIVSLIDIDPKSSATFHKVVASIPVGKGPSGIAWQPDNEDILVCNELGNSVSVINTFSLQVRKTLNTSLSSPFEVCIGQRQIPGISMSRGVYFAFILMRNNRVAVYESGPDGINGIGADNVVGQVPLEFNAPKGIFIDTPLLTDGFYVLHEGKLDPVTGQVVGSGGALTQINLEGAIGILPLVTSQTAVTVQSRDLEFKVRASVGAGGSGGMTGVPVDLAFDNMVNLGGTAGLTTTFSPGIVTPVNSKSVVSLVGGGPRRSVSPRFVFLAIPNSSEGTGAVDVLEIGSGLQRFDVNAFEPGTQSIRASGATFLCDYWRQ</sequence>
<organism evidence="1 2">
    <name type="scientific">Engelhardtia mirabilis</name>
    <dbReference type="NCBI Taxonomy" id="2528011"/>
    <lineage>
        <taxon>Bacteria</taxon>
        <taxon>Pseudomonadati</taxon>
        <taxon>Planctomycetota</taxon>
        <taxon>Planctomycetia</taxon>
        <taxon>Planctomycetia incertae sedis</taxon>
        <taxon>Engelhardtia</taxon>
    </lineage>
</organism>
<dbReference type="SUPFAM" id="SSF51004">
    <property type="entry name" value="C-terminal (heme d1) domain of cytochrome cd1-nitrite reductase"/>
    <property type="match status" value="1"/>
</dbReference>
<dbReference type="EMBL" id="CP036287">
    <property type="protein sequence ID" value="QDU67047.1"/>
    <property type="molecule type" value="Genomic_DNA"/>
</dbReference>
<dbReference type="InterPro" id="IPR051200">
    <property type="entry name" value="Host-pathogen_enzymatic-act"/>
</dbReference>
<gene>
    <name evidence="1" type="ORF">Pla133_21250</name>
</gene>
<evidence type="ECO:0000313" key="2">
    <source>
        <dbReference type="Proteomes" id="UP000316921"/>
    </source>
</evidence>
<dbReference type="Proteomes" id="UP000316921">
    <property type="component" value="Chromosome"/>
</dbReference>
<evidence type="ECO:0008006" key="3">
    <source>
        <dbReference type="Google" id="ProtNLM"/>
    </source>
</evidence>
<dbReference type="PANTHER" id="PTHR47197:SF3">
    <property type="entry name" value="DIHYDRO-HEME D1 DEHYDROGENASE"/>
    <property type="match status" value="1"/>
</dbReference>